<feature type="transmembrane region" description="Helical" evidence="9">
    <location>
        <begin position="166"/>
        <end position="185"/>
    </location>
</feature>
<keyword evidence="9" id="KW-0472">Membrane</keyword>
<keyword evidence="9" id="KW-0812">Transmembrane</keyword>
<evidence type="ECO:0000256" key="1">
    <source>
        <dbReference type="ARBA" id="ARBA00004609"/>
    </source>
</evidence>
<dbReference type="Gene3D" id="1.10.110.10">
    <property type="entry name" value="Plant lipid-transfer and hydrophobic proteins"/>
    <property type="match status" value="1"/>
</dbReference>
<dbReference type="SUPFAM" id="SSF47699">
    <property type="entry name" value="Bifunctional inhibitor/lipid-transfer protein/seed storage 2S albumin"/>
    <property type="match status" value="1"/>
</dbReference>
<evidence type="ECO:0000256" key="3">
    <source>
        <dbReference type="ARBA" id="ARBA00022622"/>
    </source>
</evidence>
<dbReference type="AlphaFoldDB" id="A0A9Q0KKX5"/>
<dbReference type="CDD" id="cd00010">
    <property type="entry name" value="AAI_LTSS"/>
    <property type="match status" value="1"/>
</dbReference>
<evidence type="ECO:0000256" key="5">
    <source>
        <dbReference type="ARBA" id="ARBA00023157"/>
    </source>
</evidence>
<evidence type="ECO:0000256" key="6">
    <source>
        <dbReference type="ARBA" id="ARBA00023180"/>
    </source>
</evidence>
<accession>A0A9Q0KKX5</accession>
<dbReference type="EMBL" id="JAMYWD010000005">
    <property type="protein sequence ID" value="KAJ4972121.1"/>
    <property type="molecule type" value="Genomic_DNA"/>
</dbReference>
<evidence type="ECO:0000256" key="9">
    <source>
        <dbReference type="SAM" id="Phobius"/>
    </source>
</evidence>
<evidence type="ECO:0000313" key="13">
    <source>
        <dbReference type="Proteomes" id="UP001141806"/>
    </source>
</evidence>
<dbReference type="Proteomes" id="UP001141806">
    <property type="component" value="Unassembled WGS sequence"/>
</dbReference>
<feature type="chain" id="PRO_5040123736" description="Bifunctional inhibitor/plant lipid transfer protein/seed storage helical domain-containing protein" evidence="10">
    <location>
        <begin position="29"/>
        <end position="187"/>
    </location>
</feature>
<keyword evidence="9" id="KW-1133">Transmembrane helix</keyword>
<keyword evidence="13" id="KW-1185">Reference proteome</keyword>
<evidence type="ECO:0000256" key="4">
    <source>
        <dbReference type="ARBA" id="ARBA00022729"/>
    </source>
</evidence>
<organism evidence="12 13">
    <name type="scientific">Protea cynaroides</name>
    <dbReference type="NCBI Taxonomy" id="273540"/>
    <lineage>
        <taxon>Eukaryota</taxon>
        <taxon>Viridiplantae</taxon>
        <taxon>Streptophyta</taxon>
        <taxon>Embryophyta</taxon>
        <taxon>Tracheophyta</taxon>
        <taxon>Spermatophyta</taxon>
        <taxon>Magnoliopsida</taxon>
        <taxon>Proteales</taxon>
        <taxon>Proteaceae</taxon>
        <taxon>Protea</taxon>
    </lineage>
</organism>
<keyword evidence="3" id="KW-0336">GPI-anchor</keyword>
<evidence type="ECO:0000256" key="8">
    <source>
        <dbReference type="SAM" id="MobiDB-lite"/>
    </source>
</evidence>
<evidence type="ECO:0000259" key="11">
    <source>
        <dbReference type="SMART" id="SM00499"/>
    </source>
</evidence>
<sequence length="187" mass="18902">MSTTRISFSSITIILALAFLTIFPISSAQAPAMSPGAPTAATLSDDCTTALLNMSDCLTYVEDGSNLTKPDKPCCPELAGLVDTNPICLCELLGNSSSFGIQVDNNRALGLPKVCRVSTPSASLCSEVGIPIGAPTAEGSGGSSPKASTPGGSAMSPSTKNGASSGFYFVFLIGLSCLVLETLPLTG</sequence>
<feature type="compositionally biased region" description="Polar residues" evidence="8">
    <location>
        <begin position="143"/>
        <end position="157"/>
    </location>
</feature>
<feature type="region of interest" description="Disordered" evidence="8">
    <location>
        <begin position="136"/>
        <end position="157"/>
    </location>
</feature>
<dbReference type="SMART" id="SM00499">
    <property type="entry name" value="AAI"/>
    <property type="match status" value="1"/>
</dbReference>
<dbReference type="GO" id="GO:0098552">
    <property type="term" value="C:side of membrane"/>
    <property type="evidence" value="ECO:0007669"/>
    <property type="project" value="UniProtKB-KW"/>
</dbReference>
<feature type="domain" description="Bifunctional inhibitor/plant lipid transfer protein/seed storage helical" evidence="11">
    <location>
        <begin position="47"/>
        <end position="125"/>
    </location>
</feature>
<reference evidence="12" key="1">
    <citation type="journal article" date="2023" name="Plant J.">
        <title>The genome of the king protea, Protea cynaroides.</title>
        <authorList>
            <person name="Chang J."/>
            <person name="Duong T.A."/>
            <person name="Schoeman C."/>
            <person name="Ma X."/>
            <person name="Roodt D."/>
            <person name="Barker N."/>
            <person name="Li Z."/>
            <person name="Van de Peer Y."/>
            <person name="Mizrachi E."/>
        </authorList>
    </citation>
    <scope>NUCLEOTIDE SEQUENCE</scope>
    <source>
        <tissue evidence="12">Young leaves</tissue>
    </source>
</reference>
<dbReference type="OrthoDB" id="785314at2759"/>
<keyword evidence="4 10" id="KW-0732">Signal</keyword>
<dbReference type="InterPro" id="IPR016140">
    <property type="entry name" value="Bifunc_inhib/LTP/seed_store"/>
</dbReference>
<evidence type="ECO:0000256" key="2">
    <source>
        <dbReference type="ARBA" id="ARBA00009748"/>
    </source>
</evidence>
<protein>
    <recommendedName>
        <fullName evidence="11">Bifunctional inhibitor/plant lipid transfer protein/seed storage helical domain-containing protein</fullName>
    </recommendedName>
</protein>
<comment type="caution">
    <text evidence="12">The sequence shown here is derived from an EMBL/GenBank/DDBJ whole genome shotgun (WGS) entry which is preliminary data.</text>
</comment>
<dbReference type="GO" id="GO:0005886">
    <property type="term" value="C:plasma membrane"/>
    <property type="evidence" value="ECO:0007669"/>
    <property type="project" value="UniProtKB-SubCell"/>
</dbReference>
<dbReference type="InterPro" id="IPR043325">
    <property type="entry name" value="LTSS"/>
</dbReference>
<dbReference type="PANTHER" id="PTHR33044">
    <property type="entry name" value="BIFUNCTIONAL INHIBITOR/LIPID-TRANSFER PROTEIN/SEED STORAGE 2S ALBUMIN SUPERFAMILY PROTEIN-RELATED"/>
    <property type="match status" value="1"/>
</dbReference>
<comment type="subcellular location">
    <subcellularLocation>
        <location evidence="1">Cell membrane</location>
        <topology evidence="1">Lipid-anchor</topology>
        <topology evidence="1">GPI-anchor</topology>
    </subcellularLocation>
</comment>
<keyword evidence="5" id="KW-1015">Disulfide bond</keyword>
<feature type="signal peptide" evidence="10">
    <location>
        <begin position="1"/>
        <end position="28"/>
    </location>
</feature>
<gene>
    <name evidence="12" type="ORF">NE237_005220</name>
</gene>
<proteinExistence type="inferred from homology"/>
<dbReference type="InterPro" id="IPR036312">
    <property type="entry name" value="Bifun_inhib/LTP/seed_sf"/>
</dbReference>
<name>A0A9Q0KKX5_9MAGN</name>
<evidence type="ECO:0000256" key="10">
    <source>
        <dbReference type="SAM" id="SignalP"/>
    </source>
</evidence>
<keyword evidence="6" id="KW-0325">Glycoprotein</keyword>
<evidence type="ECO:0000313" key="12">
    <source>
        <dbReference type="EMBL" id="KAJ4972121.1"/>
    </source>
</evidence>
<evidence type="ECO:0000256" key="7">
    <source>
        <dbReference type="ARBA" id="ARBA00023288"/>
    </source>
</evidence>
<dbReference type="FunFam" id="1.10.110.10:FF:000001">
    <property type="entry name" value="Bifunctional inhibitor/lipid-transfer protein/seed storage 2S albumin superfamily protein"/>
    <property type="match status" value="1"/>
</dbReference>
<dbReference type="Pfam" id="PF14368">
    <property type="entry name" value="LTP_2"/>
    <property type="match status" value="1"/>
</dbReference>
<comment type="similarity">
    <text evidence="2">Belongs to the plant LTP family.</text>
</comment>
<keyword evidence="7" id="KW-0449">Lipoprotein</keyword>